<evidence type="ECO:0000313" key="1">
    <source>
        <dbReference type="EMBL" id="XBH05257.1"/>
    </source>
</evidence>
<protein>
    <recommendedName>
        <fullName evidence="2">Transposase</fullName>
    </recommendedName>
</protein>
<gene>
    <name evidence="1" type="ORF">V5E97_04345</name>
</gene>
<reference evidence="1" key="1">
    <citation type="submission" date="2024-05" db="EMBL/GenBank/DDBJ databases">
        <title>Planctomycetes of the genus Singulisphaera possess chitinolytic capabilities.</title>
        <authorList>
            <person name="Ivanova A."/>
        </authorList>
    </citation>
    <scope>NUCLEOTIDE SEQUENCE</scope>
    <source>
        <strain evidence="1">Ch08T</strain>
    </source>
</reference>
<name>A0AAU7CIA7_9BACT</name>
<organism evidence="1">
    <name type="scientific">Singulisphaera sp. Ch08</name>
    <dbReference type="NCBI Taxonomy" id="3120278"/>
    <lineage>
        <taxon>Bacteria</taxon>
        <taxon>Pseudomonadati</taxon>
        <taxon>Planctomycetota</taxon>
        <taxon>Planctomycetia</taxon>
        <taxon>Isosphaerales</taxon>
        <taxon>Isosphaeraceae</taxon>
        <taxon>Singulisphaera</taxon>
    </lineage>
</organism>
<dbReference type="EMBL" id="CP155447">
    <property type="protein sequence ID" value="XBH05257.1"/>
    <property type="molecule type" value="Genomic_DNA"/>
</dbReference>
<proteinExistence type="predicted"/>
<sequence length="117" mass="12857">MEPVQTPLTESELTSAVELLHRLIPKDDFPAYSLDVSPATVYTTLVTLWMLTLQRLGGGTSMASVIKEVLTNHKDLLPANKRVREARFPNDLVPTVMHGSVCLWRLSEPSPSASACP</sequence>
<dbReference type="AlphaFoldDB" id="A0AAU7CIA7"/>
<dbReference type="RefSeq" id="WP_406698066.1">
    <property type="nucleotide sequence ID" value="NZ_CP155447.1"/>
</dbReference>
<evidence type="ECO:0008006" key="2">
    <source>
        <dbReference type="Google" id="ProtNLM"/>
    </source>
</evidence>
<accession>A0AAU7CIA7</accession>